<accession>J3LET9</accession>
<proteinExistence type="predicted"/>
<dbReference type="HOGENOM" id="CLU_1498536_0_0_1"/>
<dbReference type="EnsemblPlants" id="OB02G31560.1">
    <property type="protein sequence ID" value="OB02G31560.1"/>
    <property type="gene ID" value="OB02G31560"/>
</dbReference>
<keyword evidence="3" id="KW-1185">Reference proteome</keyword>
<dbReference type="Proteomes" id="UP000006038">
    <property type="component" value="Unassembled WGS sequence"/>
</dbReference>
<feature type="compositionally biased region" description="Polar residues" evidence="1">
    <location>
        <begin position="29"/>
        <end position="39"/>
    </location>
</feature>
<feature type="region of interest" description="Disordered" evidence="1">
    <location>
        <begin position="1"/>
        <end position="39"/>
    </location>
</feature>
<feature type="region of interest" description="Disordered" evidence="1">
    <location>
        <begin position="54"/>
        <end position="152"/>
    </location>
</feature>
<feature type="compositionally biased region" description="Basic residues" evidence="1">
    <location>
        <begin position="1"/>
        <end position="10"/>
    </location>
</feature>
<organism evidence="2">
    <name type="scientific">Oryza brachyantha</name>
    <name type="common">malo sina</name>
    <dbReference type="NCBI Taxonomy" id="4533"/>
    <lineage>
        <taxon>Eukaryota</taxon>
        <taxon>Viridiplantae</taxon>
        <taxon>Streptophyta</taxon>
        <taxon>Embryophyta</taxon>
        <taxon>Tracheophyta</taxon>
        <taxon>Spermatophyta</taxon>
        <taxon>Magnoliopsida</taxon>
        <taxon>Liliopsida</taxon>
        <taxon>Poales</taxon>
        <taxon>Poaceae</taxon>
        <taxon>BOP clade</taxon>
        <taxon>Oryzoideae</taxon>
        <taxon>Oryzeae</taxon>
        <taxon>Oryzinae</taxon>
        <taxon>Oryza</taxon>
    </lineage>
</organism>
<feature type="compositionally biased region" description="Polar residues" evidence="1">
    <location>
        <begin position="61"/>
        <end position="77"/>
    </location>
</feature>
<reference evidence="2" key="1">
    <citation type="submission" date="2013-04" db="UniProtKB">
        <authorList>
            <consortium name="EnsemblPlants"/>
        </authorList>
    </citation>
    <scope>IDENTIFICATION</scope>
</reference>
<evidence type="ECO:0000313" key="3">
    <source>
        <dbReference type="Proteomes" id="UP000006038"/>
    </source>
</evidence>
<feature type="compositionally biased region" description="Low complexity" evidence="1">
    <location>
        <begin position="11"/>
        <end position="28"/>
    </location>
</feature>
<evidence type="ECO:0000256" key="1">
    <source>
        <dbReference type="SAM" id="MobiDB-lite"/>
    </source>
</evidence>
<feature type="compositionally biased region" description="Polar residues" evidence="1">
    <location>
        <begin position="86"/>
        <end position="98"/>
    </location>
</feature>
<evidence type="ECO:0000313" key="2">
    <source>
        <dbReference type="EnsemblPlants" id="OB02G31560.1"/>
    </source>
</evidence>
<dbReference type="Gramene" id="OB02G31560.1">
    <property type="protein sequence ID" value="OB02G31560.1"/>
    <property type="gene ID" value="OB02G31560"/>
</dbReference>
<protein>
    <submittedName>
        <fullName evidence="2">Uncharacterized protein</fullName>
    </submittedName>
</protein>
<dbReference type="AlphaFoldDB" id="J3LET9"/>
<name>J3LET9_ORYBR</name>
<sequence length="180" mass="19086">MSNSGRRRRSPNSIAPSPVSCSSSPPGSQEAQAPSQLPSWKFSQVLGELPLAAAGAGHDSGTLQVIRSRPSSSTVRASTWPPATTLGASSSSGEPTRATSRRRLVRSWSGRTTPLRRRGGGAGVQLHGGVPEPRAGVRRAAQLGDRREGEEAEMVRAAEQLVAVHAHHQRPHRQTLEASR</sequence>